<dbReference type="GO" id="GO:0003887">
    <property type="term" value="F:DNA-directed DNA polymerase activity"/>
    <property type="evidence" value="ECO:0007669"/>
    <property type="project" value="UniProtKB-KW"/>
</dbReference>
<comment type="similarity">
    <text evidence="2">Belongs to the DNA polymerase type-C family. DnaE subfamily.</text>
</comment>
<dbReference type="Pfam" id="PF02811">
    <property type="entry name" value="PHP"/>
    <property type="match status" value="1"/>
</dbReference>
<dbReference type="InterPro" id="IPR016195">
    <property type="entry name" value="Pol/histidinol_Pase-like"/>
</dbReference>
<accession>A0A0A0IG29</accession>
<protein>
    <recommendedName>
        <fullName evidence="4">DNA polymerase III subunit alpha</fullName>
        <ecNumber evidence="3">2.7.7.7</ecNumber>
    </recommendedName>
</protein>
<dbReference type="NCBIfam" id="NF004226">
    <property type="entry name" value="PRK05673.1"/>
    <property type="match status" value="1"/>
</dbReference>
<evidence type="ECO:0000313" key="13">
    <source>
        <dbReference type="Proteomes" id="UP000030014"/>
    </source>
</evidence>
<dbReference type="GO" id="GO:0006260">
    <property type="term" value="P:DNA replication"/>
    <property type="evidence" value="ECO:0007669"/>
    <property type="project" value="UniProtKB-KW"/>
</dbReference>
<proteinExistence type="inferred from homology"/>
<evidence type="ECO:0000259" key="11">
    <source>
        <dbReference type="SMART" id="SM00481"/>
    </source>
</evidence>
<dbReference type="InterPro" id="IPR004013">
    <property type="entry name" value="PHP_dom"/>
</dbReference>
<feature type="domain" description="Polymerase/histidinol phosphatase N-terminal" evidence="11">
    <location>
        <begin position="7"/>
        <end position="74"/>
    </location>
</feature>
<keyword evidence="7" id="KW-0235">DNA replication</keyword>
<keyword evidence="6" id="KW-0548">Nucleotidyltransferase</keyword>
<evidence type="ECO:0000256" key="7">
    <source>
        <dbReference type="ARBA" id="ARBA00022705"/>
    </source>
</evidence>
<dbReference type="Pfam" id="PF07733">
    <property type="entry name" value="DNA_pol3_alpha"/>
    <property type="match status" value="1"/>
</dbReference>
<dbReference type="NCBIfam" id="TIGR00594">
    <property type="entry name" value="polc"/>
    <property type="match status" value="1"/>
</dbReference>
<dbReference type="InterPro" id="IPR041931">
    <property type="entry name" value="DNA_pol3_alpha_thumb_dom"/>
</dbReference>
<evidence type="ECO:0000256" key="1">
    <source>
        <dbReference type="ARBA" id="ARBA00004496"/>
    </source>
</evidence>
<dbReference type="Gene3D" id="3.20.20.140">
    <property type="entry name" value="Metal-dependent hydrolases"/>
    <property type="match status" value="1"/>
</dbReference>
<dbReference type="RefSeq" id="WP_039259190.1">
    <property type="nucleotide sequence ID" value="NZ_JDRY01000021.1"/>
</dbReference>
<evidence type="ECO:0000256" key="5">
    <source>
        <dbReference type="ARBA" id="ARBA00022679"/>
    </source>
</evidence>
<keyword evidence="5" id="KW-0808">Transferase</keyword>
<reference evidence="12 13" key="1">
    <citation type="submission" date="2014-01" db="EMBL/GenBank/DDBJ databases">
        <title>Plasmidome dynamics in the species complex Clostridium novyi sensu lato converts strains of independent lineages into distinctly different pathogens.</title>
        <authorList>
            <person name="Skarin H."/>
            <person name="Segerman B."/>
        </authorList>
    </citation>
    <scope>NUCLEOTIDE SEQUENCE [LARGE SCALE GENOMIC DNA]</scope>
    <source>
        <strain evidence="12 13">DC5</strain>
    </source>
</reference>
<dbReference type="InterPro" id="IPR004365">
    <property type="entry name" value="NA-bd_OB_tRNA"/>
</dbReference>
<dbReference type="Proteomes" id="UP000030014">
    <property type="component" value="Unassembled WGS sequence"/>
</dbReference>
<gene>
    <name evidence="12" type="ORF">Z955_03550</name>
</gene>
<keyword evidence="8" id="KW-0239">DNA-directed DNA polymerase</keyword>
<dbReference type="InterPro" id="IPR003141">
    <property type="entry name" value="Pol/His_phosphatase_N"/>
</dbReference>
<dbReference type="PANTHER" id="PTHR32294">
    <property type="entry name" value="DNA POLYMERASE III SUBUNIT ALPHA"/>
    <property type="match status" value="1"/>
</dbReference>
<dbReference type="EC" id="2.7.7.7" evidence="3"/>
<organism evidence="12 13">
    <name type="scientific">Clostridium botulinum C/D str. DC5</name>
    <dbReference type="NCBI Taxonomy" id="1443128"/>
    <lineage>
        <taxon>Bacteria</taxon>
        <taxon>Bacillati</taxon>
        <taxon>Bacillota</taxon>
        <taxon>Clostridia</taxon>
        <taxon>Eubacteriales</taxon>
        <taxon>Clostridiaceae</taxon>
        <taxon>Clostridium</taxon>
    </lineage>
</organism>
<name>A0A0A0IG29_CLOBO</name>
<dbReference type="GO" id="GO:0005737">
    <property type="term" value="C:cytoplasm"/>
    <property type="evidence" value="ECO:0007669"/>
    <property type="project" value="UniProtKB-SubCell"/>
</dbReference>
<dbReference type="PANTHER" id="PTHR32294:SF0">
    <property type="entry name" value="DNA POLYMERASE III SUBUNIT ALPHA"/>
    <property type="match status" value="1"/>
</dbReference>
<dbReference type="SUPFAM" id="SSF89550">
    <property type="entry name" value="PHP domain-like"/>
    <property type="match status" value="1"/>
</dbReference>
<dbReference type="EMBL" id="JDRY01000021">
    <property type="protein sequence ID" value="KGN00425.1"/>
    <property type="molecule type" value="Genomic_DNA"/>
</dbReference>
<dbReference type="Pfam" id="PF14579">
    <property type="entry name" value="HHH_6"/>
    <property type="match status" value="1"/>
</dbReference>
<dbReference type="SMART" id="SM00481">
    <property type="entry name" value="POLIIIAc"/>
    <property type="match status" value="1"/>
</dbReference>
<evidence type="ECO:0000256" key="6">
    <source>
        <dbReference type="ARBA" id="ARBA00022695"/>
    </source>
</evidence>
<evidence type="ECO:0000256" key="10">
    <source>
        <dbReference type="ARBA" id="ARBA00049244"/>
    </source>
</evidence>
<dbReference type="InterPro" id="IPR040982">
    <property type="entry name" value="DNA_pol3_finger"/>
</dbReference>
<comment type="function">
    <text evidence="9">DNA polymerase III is a complex, multichain enzyme responsible for most of the replicative synthesis in bacteria. This DNA polymerase also exhibits 3' to 5' exonuclease activity. The alpha chain is the DNA polymerase.</text>
</comment>
<dbReference type="Gene3D" id="2.40.50.140">
    <property type="entry name" value="Nucleic acid-binding proteins"/>
    <property type="match status" value="1"/>
</dbReference>
<dbReference type="InterPro" id="IPR012340">
    <property type="entry name" value="NA-bd_OB-fold"/>
</dbReference>
<dbReference type="NCBIfam" id="NF005298">
    <property type="entry name" value="PRK06826.1"/>
    <property type="match status" value="1"/>
</dbReference>
<evidence type="ECO:0000256" key="9">
    <source>
        <dbReference type="ARBA" id="ARBA00025611"/>
    </source>
</evidence>
<dbReference type="InterPro" id="IPR011708">
    <property type="entry name" value="DNA_pol3_alpha_NTPase_dom"/>
</dbReference>
<comment type="subcellular location">
    <subcellularLocation>
        <location evidence="1">Cytoplasm</location>
    </subcellularLocation>
</comment>
<dbReference type="CDD" id="cd12113">
    <property type="entry name" value="PHP_PolIIIA_DnaE3"/>
    <property type="match status" value="1"/>
</dbReference>
<dbReference type="InterPro" id="IPR029460">
    <property type="entry name" value="DNAPol_HHH"/>
</dbReference>
<dbReference type="GO" id="GO:0003676">
    <property type="term" value="F:nucleic acid binding"/>
    <property type="evidence" value="ECO:0007669"/>
    <property type="project" value="InterPro"/>
</dbReference>
<dbReference type="CDD" id="cd04485">
    <property type="entry name" value="DnaE_OBF"/>
    <property type="match status" value="1"/>
</dbReference>
<dbReference type="InterPro" id="IPR004805">
    <property type="entry name" value="DnaE2/DnaE/PolC"/>
</dbReference>
<evidence type="ECO:0000256" key="8">
    <source>
        <dbReference type="ARBA" id="ARBA00022932"/>
    </source>
</evidence>
<dbReference type="GO" id="GO:0008408">
    <property type="term" value="F:3'-5' exonuclease activity"/>
    <property type="evidence" value="ECO:0007669"/>
    <property type="project" value="InterPro"/>
</dbReference>
<evidence type="ECO:0000256" key="2">
    <source>
        <dbReference type="ARBA" id="ARBA00009496"/>
    </source>
</evidence>
<dbReference type="AlphaFoldDB" id="A0A0A0IG29"/>
<dbReference type="Gene3D" id="1.10.10.1600">
    <property type="entry name" value="Bacterial DNA polymerase III alpha subunit, thumb domain"/>
    <property type="match status" value="1"/>
</dbReference>
<evidence type="ECO:0000256" key="3">
    <source>
        <dbReference type="ARBA" id="ARBA00012417"/>
    </source>
</evidence>
<evidence type="ECO:0000313" key="12">
    <source>
        <dbReference type="EMBL" id="KGN00425.1"/>
    </source>
</evidence>
<dbReference type="Pfam" id="PF01336">
    <property type="entry name" value="tRNA_anti-codon"/>
    <property type="match status" value="1"/>
</dbReference>
<dbReference type="Gene3D" id="1.10.150.870">
    <property type="match status" value="1"/>
</dbReference>
<comment type="catalytic activity">
    <reaction evidence="10">
        <text>DNA(n) + a 2'-deoxyribonucleoside 5'-triphosphate = DNA(n+1) + diphosphate</text>
        <dbReference type="Rhea" id="RHEA:22508"/>
        <dbReference type="Rhea" id="RHEA-COMP:17339"/>
        <dbReference type="Rhea" id="RHEA-COMP:17340"/>
        <dbReference type="ChEBI" id="CHEBI:33019"/>
        <dbReference type="ChEBI" id="CHEBI:61560"/>
        <dbReference type="ChEBI" id="CHEBI:173112"/>
        <dbReference type="EC" id="2.7.7.7"/>
    </reaction>
</comment>
<evidence type="ECO:0000256" key="4">
    <source>
        <dbReference type="ARBA" id="ARBA00019114"/>
    </source>
</evidence>
<dbReference type="Pfam" id="PF17657">
    <property type="entry name" value="DNA_pol3_finger"/>
    <property type="match status" value="1"/>
</dbReference>
<comment type="caution">
    <text evidence="12">The sequence shown here is derived from an EMBL/GenBank/DDBJ whole genome shotgun (WGS) entry which is preliminary data.</text>
</comment>
<sequence>MGEKKFVHLHTHTEYSLLDGSGKIGGLISRAKELGMKSLAITDHGTMFGCVDFYKKAKEAGIKPIIGCEIYVASNSMHIKRLDSENRNHHLVLLVKNEQGYKNLMKIVSKASIEGFYYKPRVDHEYLKEHSEGLIALSACLAGEVSYNLLNGTKEKAREIALFYKDIFKEGFYIELQYHGIDKQLRVNEMLVELARELDIPIVATNDVHYIKKEDAKSHEVLLCIQTGKTLDDEDRMRYEPQNFYLKSPEEMYETFSYVSEALENTNKIAEECNFDYIFHESKLPNFPLPKGANHFEYMKELCYKGLEVRYPEVTDELKERLEYELGVIKQMGYVDYFLIVWDFFRFSHEKEIMTGPGRGSAAGSLVAYTLGITKIDPIKYNLIFERFLNPERVSMPDIDSDFCYERRGEVIDYVVEKYGKENVSQIVTFGTMAPRACIRDVGRAMNYSYAEVDRIAKMIPTVLGITIDKALEMNPELKEVYDKDTRIKELLDVARDLEGLPRHTSTHAAGVVIASQPLVNYVPLSKNEEAIVTQFTMTTLEELGLLKMDFLGLRTLTVIRDAIELIKKNTGTEIDLDKINFEDENVYNMLGRGKTVGIFQLESAGMTNFMKELKPESLEDIIAGISLYRPGPMAEIPKYIKNKNNPKNIEYITPKLEGILNVTYGVMVYQEQVMQIVRDLAGYSMGRSDLVRRAMSKKKHKVMEEERKNFIYGIEEDGKVVVPGCLRNGISEDAANKIYDQMMDFASYAFNKSHAAAYAVVAYYTAYLVHYYPTEFMAAMLNSVRGNSDKVAIYIRAAKQMDIETLPPDINKSFGKFTVQNGKIRFGLSAIKNVGENIIDVIVKSREEKGEFNSFVDFCNKISMGSINKRMIESLVKAGVFDCFGIYRSQLLAVYEKIIDSVVNQRKKNIEGQVSLFGSFDNEFKDTEIKYPAIDEFNKKSKLAMEKEMTGLYLTGHPLEDYEEILKNATSAKTTDIIIDESLEENLVDEVSLHVEEQNSKIKDGDKVIIGGLITNVTRKITKTNSMMAFITLEDLYSSIEVIIFPKTLERFNNTIMEDEIVLIKGRVTKREDEQPKILCDHIEKVFNFSNKKFYIQVQEKRDVKPTINEIKSIAIRNNGNIPIYICTKDERKKYLVSREYWVNDTDEVATVFKQRYGNNNVKFI</sequence>